<accession>G0N1P7</accession>
<dbReference type="Proteomes" id="UP000008068">
    <property type="component" value="Unassembled WGS sequence"/>
</dbReference>
<proteinExistence type="predicted"/>
<name>G0N1P7_CAEBE</name>
<dbReference type="EMBL" id="GL379828">
    <property type="protein sequence ID" value="EGT50350.1"/>
    <property type="molecule type" value="Genomic_DNA"/>
</dbReference>
<evidence type="ECO:0000313" key="2">
    <source>
        <dbReference type="Proteomes" id="UP000008068"/>
    </source>
</evidence>
<evidence type="ECO:0000313" key="1">
    <source>
        <dbReference type="EMBL" id="EGT50350.1"/>
    </source>
</evidence>
<dbReference type="OMA" id="FMKENEH"/>
<sequence length="79" mass="9603">MYAQLKEQQDISKYNYMRENYNKLPSWSRKEVNDRGLGFQQSDPDAIQSLRDSIQQRFKEDKQKFMKENEHKLPSWSKS</sequence>
<dbReference type="FunCoup" id="G0N1P7">
    <property type="interactions" value="386"/>
</dbReference>
<dbReference type="OrthoDB" id="5849933at2759"/>
<dbReference type="HOGENOM" id="CLU_2429155_0_0_1"/>
<dbReference type="InParanoid" id="G0N1P7"/>
<reference evidence="2" key="1">
    <citation type="submission" date="2011-07" db="EMBL/GenBank/DDBJ databases">
        <authorList>
            <consortium name="Caenorhabditis brenneri Sequencing and Analysis Consortium"/>
            <person name="Wilson R.K."/>
        </authorList>
    </citation>
    <scope>NUCLEOTIDE SEQUENCE [LARGE SCALE GENOMIC DNA]</scope>
    <source>
        <strain evidence="2">PB2801</strain>
    </source>
</reference>
<dbReference type="eggNOG" id="ENOG502TJ4T">
    <property type="taxonomic scope" value="Eukaryota"/>
</dbReference>
<protein>
    <submittedName>
        <fullName evidence="1">Uncharacterized protein</fullName>
    </submittedName>
</protein>
<gene>
    <name evidence="1" type="ORF">CAEBREN_10107</name>
</gene>
<keyword evidence="2" id="KW-1185">Reference proteome</keyword>
<organism evidence="2">
    <name type="scientific">Caenorhabditis brenneri</name>
    <name type="common">Nematode worm</name>
    <dbReference type="NCBI Taxonomy" id="135651"/>
    <lineage>
        <taxon>Eukaryota</taxon>
        <taxon>Metazoa</taxon>
        <taxon>Ecdysozoa</taxon>
        <taxon>Nematoda</taxon>
        <taxon>Chromadorea</taxon>
        <taxon>Rhabditida</taxon>
        <taxon>Rhabditina</taxon>
        <taxon>Rhabditomorpha</taxon>
        <taxon>Rhabditoidea</taxon>
        <taxon>Rhabditidae</taxon>
        <taxon>Peloderinae</taxon>
        <taxon>Caenorhabditis</taxon>
    </lineage>
</organism>
<dbReference type="AlphaFoldDB" id="G0N1P7"/>